<comment type="caution">
    <text evidence="1">The sequence shown here is derived from an EMBL/GenBank/DDBJ whole genome shotgun (WGS) entry which is preliminary data.</text>
</comment>
<dbReference type="AlphaFoldDB" id="A0A836IC03"/>
<proteinExistence type="predicted"/>
<gene>
    <name evidence="1" type="ORF">JKF63_03757</name>
</gene>
<name>A0A836IC03_9TRYP</name>
<dbReference type="Proteomes" id="UP000674318">
    <property type="component" value="Unassembled WGS sequence"/>
</dbReference>
<evidence type="ECO:0000313" key="2">
    <source>
        <dbReference type="Proteomes" id="UP000674318"/>
    </source>
</evidence>
<protein>
    <submittedName>
        <fullName evidence="1">Uncharacterized protein</fullName>
    </submittedName>
</protein>
<dbReference type="OrthoDB" id="271240at2759"/>
<dbReference type="GeneID" id="94289832"/>
<dbReference type="KEGG" id="phet:94289832"/>
<sequence length="158" mass="17850">MDKILAYLEDTLLGQYLELLPSRWAALLPRLAKRTQRLQASTDLTTIGEVESAVEDDFQLATQLLHAEHGVYQEGILLFSELLKASDRVCQTWRLLANDVLAELATKEMMLAHWKAAMAMIPADTLRVYSHALLSHPRVTTARVNHLVELIKVEESDD</sequence>
<dbReference type="EMBL" id="JAFJZO010000031">
    <property type="protein sequence ID" value="KAG5497493.1"/>
    <property type="molecule type" value="Genomic_DNA"/>
</dbReference>
<evidence type="ECO:0000313" key="1">
    <source>
        <dbReference type="EMBL" id="KAG5497493.1"/>
    </source>
</evidence>
<dbReference type="RefSeq" id="XP_067754961.1">
    <property type="nucleotide sequence ID" value="XM_067899755.1"/>
</dbReference>
<keyword evidence="2" id="KW-1185">Reference proteome</keyword>
<reference evidence="1 2" key="1">
    <citation type="submission" date="2021-02" db="EMBL/GenBank/DDBJ databases">
        <title>Porcisia hertigi Genome sequencing and assembly.</title>
        <authorList>
            <person name="Almutairi H."/>
            <person name="Gatherer D."/>
        </authorList>
    </citation>
    <scope>NUCLEOTIDE SEQUENCE [LARGE SCALE GENOMIC DNA]</scope>
    <source>
        <strain evidence="1 2">C119</strain>
    </source>
</reference>
<accession>A0A836IC03</accession>
<organism evidence="1 2">
    <name type="scientific">Porcisia hertigi</name>
    <dbReference type="NCBI Taxonomy" id="2761500"/>
    <lineage>
        <taxon>Eukaryota</taxon>
        <taxon>Discoba</taxon>
        <taxon>Euglenozoa</taxon>
        <taxon>Kinetoplastea</taxon>
        <taxon>Metakinetoplastina</taxon>
        <taxon>Trypanosomatida</taxon>
        <taxon>Trypanosomatidae</taxon>
        <taxon>Leishmaniinae</taxon>
        <taxon>Porcisia</taxon>
    </lineage>
</organism>